<name>A0A9P4QWF1_9PLEO</name>
<gene>
    <name evidence="1" type="ORF">EJ04DRAFT_514093</name>
</gene>
<protein>
    <submittedName>
        <fullName evidence="1">Uncharacterized protein</fullName>
    </submittedName>
</protein>
<proteinExistence type="predicted"/>
<evidence type="ECO:0000313" key="2">
    <source>
        <dbReference type="Proteomes" id="UP000799444"/>
    </source>
</evidence>
<reference evidence="1" key="1">
    <citation type="journal article" date="2020" name="Stud. Mycol.">
        <title>101 Dothideomycetes genomes: a test case for predicting lifestyles and emergence of pathogens.</title>
        <authorList>
            <person name="Haridas S."/>
            <person name="Albert R."/>
            <person name="Binder M."/>
            <person name="Bloem J."/>
            <person name="Labutti K."/>
            <person name="Salamov A."/>
            <person name="Andreopoulos B."/>
            <person name="Baker S."/>
            <person name="Barry K."/>
            <person name="Bills G."/>
            <person name="Bluhm B."/>
            <person name="Cannon C."/>
            <person name="Castanera R."/>
            <person name="Culley D."/>
            <person name="Daum C."/>
            <person name="Ezra D."/>
            <person name="Gonzalez J."/>
            <person name="Henrissat B."/>
            <person name="Kuo A."/>
            <person name="Liang C."/>
            <person name="Lipzen A."/>
            <person name="Lutzoni F."/>
            <person name="Magnuson J."/>
            <person name="Mondo S."/>
            <person name="Nolan M."/>
            <person name="Ohm R."/>
            <person name="Pangilinan J."/>
            <person name="Park H.-J."/>
            <person name="Ramirez L."/>
            <person name="Alfaro M."/>
            <person name="Sun H."/>
            <person name="Tritt A."/>
            <person name="Yoshinaga Y."/>
            <person name="Zwiers L.-H."/>
            <person name="Turgeon B."/>
            <person name="Goodwin S."/>
            <person name="Spatafora J."/>
            <person name="Crous P."/>
            <person name="Grigoriev I."/>
        </authorList>
    </citation>
    <scope>NUCLEOTIDE SEQUENCE</scope>
    <source>
        <strain evidence="1">CBS 125425</strain>
    </source>
</reference>
<dbReference type="AlphaFoldDB" id="A0A9P4QWF1"/>
<accession>A0A9P4QWF1</accession>
<dbReference type="EMBL" id="ML996182">
    <property type="protein sequence ID" value="KAF2732156.1"/>
    <property type="molecule type" value="Genomic_DNA"/>
</dbReference>
<sequence>MVVGRSRAGPRRVLLLCKGRLGPSGAPTAQAESCGSAKVHSGTGGLRWAAVGCTALRCEAGWSWVRCWWVVWVWA</sequence>
<dbReference type="Proteomes" id="UP000799444">
    <property type="component" value="Unassembled WGS sequence"/>
</dbReference>
<comment type="caution">
    <text evidence="1">The sequence shown here is derived from an EMBL/GenBank/DDBJ whole genome shotgun (WGS) entry which is preliminary data.</text>
</comment>
<keyword evidence="2" id="KW-1185">Reference proteome</keyword>
<organism evidence="1 2">
    <name type="scientific">Polyplosphaeria fusca</name>
    <dbReference type="NCBI Taxonomy" id="682080"/>
    <lineage>
        <taxon>Eukaryota</taxon>
        <taxon>Fungi</taxon>
        <taxon>Dikarya</taxon>
        <taxon>Ascomycota</taxon>
        <taxon>Pezizomycotina</taxon>
        <taxon>Dothideomycetes</taxon>
        <taxon>Pleosporomycetidae</taxon>
        <taxon>Pleosporales</taxon>
        <taxon>Tetraplosphaeriaceae</taxon>
        <taxon>Polyplosphaeria</taxon>
    </lineage>
</organism>
<evidence type="ECO:0000313" key="1">
    <source>
        <dbReference type="EMBL" id="KAF2732156.1"/>
    </source>
</evidence>